<dbReference type="PROSITE" id="PS51257">
    <property type="entry name" value="PROKAR_LIPOPROTEIN"/>
    <property type="match status" value="1"/>
</dbReference>
<dbReference type="NCBIfam" id="NF007814">
    <property type="entry name" value="PRK10523.1"/>
    <property type="match status" value="1"/>
</dbReference>
<feature type="chain" id="PRO_5015531296" evidence="1">
    <location>
        <begin position="19"/>
        <end position="232"/>
    </location>
</feature>
<proteinExistence type="predicted"/>
<evidence type="ECO:0000256" key="1">
    <source>
        <dbReference type="SAM" id="SignalP"/>
    </source>
</evidence>
<gene>
    <name evidence="3" type="ORF">BS411_22015</name>
</gene>
<sequence length="232" mass="25298">MKKLIFCAAAALSLFALFGCNNRAEMQTLAPTSAAELKPMQQSWKGVLPCADCEGIETALFLEKDGTWVMNQHYLGAKGQAVFASYGTWARTADKLVLTDSQGEKNYFRARGEALEMLDRKGNPIKSSLNYRLDPVSDPLPQTPMTMTGMYQHGANAATFTDCATGRETGVANHAVLAHDYQSARGASQKPVLLVVEAHFTMTVDPANGAVQKRLVADRKVRFKPGKDCDHP</sequence>
<dbReference type="Pfam" id="PF04170">
    <property type="entry name" value="NlpE"/>
    <property type="match status" value="1"/>
</dbReference>
<name>A0A2T7AVF4_9ENTR</name>
<dbReference type="RefSeq" id="WP_075199757.1">
    <property type="nucleotide sequence ID" value="NZ_CP187984.1"/>
</dbReference>
<dbReference type="InterPro" id="IPR043176">
    <property type="entry name" value="NlpE_N_sf"/>
</dbReference>
<dbReference type="Pfam" id="PF17185">
    <property type="entry name" value="NlpE_C"/>
    <property type="match status" value="1"/>
</dbReference>
<dbReference type="AlphaFoldDB" id="A0A2T7AVF4"/>
<protein>
    <submittedName>
        <fullName evidence="3">Copper homeostasis/adhesion lipoprotein NlpE</fullName>
    </submittedName>
</protein>
<comment type="caution">
    <text evidence="3">The sequence shown here is derived from an EMBL/GenBank/DDBJ whole genome shotgun (WGS) entry which is preliminary data.</text>
</comment>
<accession>A0A2T7AVF4</accession>
<dbReference type="InterPro" id="IPR007298">
    <property type="entry name" value="Cu-R_lipoprotein_NlpE"/>
</dbReference>
<keyword evidence="1" id="KW-0732">Signal</keyword>
<dbReference type="Gene3D" id="2.40.128.300">
    <property type="match status" value="1"/>
</dbReference>
<dbReference type="Gene3D" id="2.40.50.540">
    <property type="match status" value="1"/>
</dbReference>
<feature type="signal peptide" evidence="1">
    <location>
        <begin position="1"/>
        <end position="18"/>
    </location>
</feature>
<dbReference type="InterPro" id="IPR033450">
    <property type="entry name" value="NlpE_C"/>
</dbReference>
<evidence type="ECO:0000313" key="3">
    <source>
        <dbReference type="EMBL" id="PUX15961.1"/>
    </source>
</evidence>
<organism evidence="3">
    <name type="scientific">Cronobacter turicensis</name>
    <dbReference type="NCBI Taxonomy" id="413502"/>
    <lineage>
        <taxon>Bacteria</taxon>
        <taxon>Pseudomonadati</taxon>
        <taxon>Pseudomonadota</taxon>
        <taxon>Gammaproteobacteria</taxon>
        <taxon>Enterobacterales</taxon>
        <taxon>Enterobacteriaceae</taxon>
        <taxon>Cronobacter</taxon>
    </lineage>
</organism>
<dbReference type="OrthoDB" id="5348860at2"/>
<evidence type="ECO:0000259" key="2">
    <source>
        <dbReference type="Pfam" id="PF17185"/>
    </source>
</evidence>
<keyword evidence="3" id="KW-0449">Lipoprotein</keyword>
<dbReference type="InterPro" id="IPR038139">
    <property type="entry name" value="NlpE_C_sf"/>
</dbReference>
<reference evidence="3" key="1">
    <citation type="submission" date="2016-12" db="EMBL/GenBank/DDBJ databases">
        <title>Analysis of the Molecular Diversity Among Cronobacter Species Isolated from Filth Flies Using a Pan Genomic DNA Microarray.</title>
        <authorList>
            <person name="Pava-Ripoll M."/>
            <person name="Tall B."/>
            <person name="Farber J."/>
            <person name="Fanning S."/>
            <person name="Lehner A."/>
            <person name="Stephan R."/>
            <person name="Pagotto F."/>
            <person name="Iverson C."/>
            <person name="Ziobro G."/>
            <person name="Miller A."/>
            <person name="Pearson R."/>
            <person name="Yan Q."/>
            <person name="Kim M."/>
            <person name="Jeong S."/>
            <person name="Park J."/>
            <person name="Jun S."/>
            <person name="Choi H."/>
            <person name="Chung T."/>
            <person name="Yoo Y."/>
            <person name="Park E."/>
            <person name="Hwang S."/>
            <person name="Lee B."/>
            <person name="Sathyamoorthy V."/>
            <person name="Carter L."/>
            <person name="Mammel M."/>
            <person name="Jackson S."/>
            <person name="Kothary M."/>
            <person name="Patel I."/>
            <person name="Grim C."/>
            <person name="Gopinath G."/>
            <person name="Gangiredla J."/>
            <person name="Chase H."/>
        </authorList>
    </citation>
    <scope>NUCLEOTIDE SEQUENCE [LARGE SCALE GENOMIC DNA]</scope>
    <source>
        <strain evidence="3">MOD1-Sh41s</strain>
    </source>
</reference>
<dbReference type="EMBL" id="MSAG01000057">
    <property type="protein sequence ID" value="PUX15961.1"/>
    <property type="molecule type" value="Genomic_DNA"/>
</dbReference>
<feature type="domain" description="NlpE C-terminal OB" evidence="2">
    <location>
        <begin position="142"/>
        <end position="230"/>
    </location>
</feature>